<feature type="region of interest" description="Disordered" evidence="1">
    <location>
        <begin position="85"/>
        <end position="104"/>
    </location>
</feature>
<dbReference type="HOGENOM" id="CLU_1711473_0_0_5"/>
<evidence type="ECO:0000313" key="2">
    <source>
        <dbReference type="EMBL" id="AGT08127.1"/>
    </source>
</evidence>
<reference evidence="2 3" key="1">
    <citation type="journal article" date="2014" name="BMC Genomics">
        <title>Architecture and functions of a multipartite genome of the methylotrophic bacterium Paracoccus aminophilus JCM 7686, containing primary and secondary chromids.</title>
        <authorList>
            <person name="Dziewit L."/>
            <person name="Czarnecki J."/>
            <person name="Wibberg D."/>
            <person name="Radlinska M."/>
            <person name="Mrozek P."/>
            <person name="Szymczak M."/>
            <person name="Schluter A."/>
            <person name="Puhler A."/>
            <person name="Bartosik D."/>
        </authorList>
    </citation>
    <scope>NUCLEOTIDE SEQUENCE [LARGE SCALE GENOMIC DNA]</scope>
    <source>
        <strain evidence="2">JCM 7686</strain>
    </source>
</reference>
<accession>S5XSN2</accession>
<keyword evidence="3" id="KW-1185">Reference proteome</keyword>
<sequence>MDLPPWNLQRFLPGSLLFRQFVFFRVLAPQVTRTVLARWASLACHAANAWAVASSTSARQSRLSPFSPARAILVSFQAGTVQPSASAMRRTAQPRASRRGARSQYWTADRPTPARWASSACVRPAAFRRAASSFPIGPLWGRVISSGSRAQLG</sequence>
<evidence type="ECO:0000256" key="1">
    <source>
        <dbReference type="SAM" id="MobiDB-lite"/>
    </source>
</evidence>
<name>S5XSN2_PARAH</name>
<proteinExistence type="predicted"/>
<gene>
    <name evidence="2" type="ORF">JCM7686_1018</name>
</gene>
<dbReference type="KEGG" id="pami:JCM7686_1018"/>
<evidence type="ECO:0000313" key="3">
    <source>
        <dbReference type="Proteomes" id="UP000015480"/>
    </source>
</evidence>
<protein>
    <submittedName>
        <fullName evidence="2">Uncharacterized protein</fullName>
    </submittedName>
</protein>
<dbReference type="Proteomes" id="UP000015480">
    <property type="component" value="Chromosome"/>
</dbReference>
<dbReference type="EMBL" id="CP006650">
    <property type="protein sequence ID" value="AGT08127.1"/>
    <property type="molecule type" value="Genomic_DNA"/>
</dbReference>
<dbReference type="AlphaFoldDB" id="S5XSN2"/>
<organism evidence="2 3">
    <name type="scientific">Paracoccus aminophilus JCM 7686</name>
    <dbReference type="NCBI Taxonomy" id="1367847"/>
    <lineage>
        <taxon>Bacteria</taxon>
        <taxon>Pseudomonadati</taxon>
        <taxon>Pseudomonadota</taxon>
        <taxon>Alphaproteobacteria</taxon>
        <taxon>Rhodobacterales</taxon>
        <taxon>Paracoccaceae</taxon>
        <taxon>Paracoccus</taxon>
    </lineage>
</organism>